<dbReference type="AlphaFoldDB" id="M0NM45"/>
<evidence type="ECO:0000256" key="1">
    <source>
        <dbReference type="ARBA" id="ARBA00005417"/>
    </source>
</evidence>
<dbReference type="GO" id="GO:0016887">
    <property type="term" value="F:ATP hydrolysis activity"/>
    <property type="evidence" value="ECO:0007669"/>
    <property type="project" value="InterPro"/>
</dbReference>
<dbReference type="PROSITE" id="PS50893">
    <property type="entry name" value="ABC_TRANSPORTER_2"/>
    <property type="match status" value="1"/>
</dbReference>
<evidence type="ECO:0000256" key="3">
    <source>
        <dbReference type="ARBA" id="ARBA00022741"/>
    </source>
</evidence>
<dbReference type="InterPro" id="IPR003439">
    <property type="entry name" value="ABC_transporter-like_ATP-bd"/>
</dbReference>
<dbReference type="EMBL" id="AOJG01000038">
    <property type="protein sequence ID" value="EMA58229.1"/>
    <property type="molecule type" value="Genomic_DNA"/>
</dbReference>
<feature type="domain" description="ABC transporter" evidence="5">
    <location>
        <begin position="4"/>
        <end position="230"/>
    </location>
</feature>
<keyword evidence="3" id="KW-0547">Nucleotide-binding</keyword>
<dbReference type="PANTHER" id="PTHR43335:SF4">
    <property type="entry name" value="ABC TRANSPORTER, ATP-BINDING PROTEIN"/>
    <property type="match status" value="1"/>
</dbReference>
<dbReference type="Pfam" id="PF00005">
    <property type="entry name" value="ABC_tran"/>
    <property type="match status" value="1"/>
</dbReference>
<dbReference type="PATRIC" id="fig|1227482.3.peg.2731"/>
<organism evidence="6 7">
    <name type="scientific">Halorubrum lipolyticum DSM 21995</name>
    <dbReference type="NCBI Taxonomy" id="1227482"/>
    <lineage>
        <taxon>Archaea</taxon>
        <taxon>Methanobacteriati</taxon>
        <taxon>Methanobacteriota</taxon>
        <taxon>Stenosarchaea group</taxon>
        <taxon>Halobacteria</taxon>
        <taxon>Halobacteriales</taxon>
        <taxon>Haloferacaceae</taxon>
        <taxon>Halorubrum</taxon>
    </lineage>
</organism>
<dbReference type="SUPFAM" id="SSF52540">
    <property type="entry name" value="P-loop containing nucleoside triphosphate hydrolases"/>
    <property type="match status" value="1"/>
</dbReference>
<dbReference type="STRING" id="1227482.C469_13505"/>
<comment type="caution">
    <text evidence="6">The sequence shown here is derived from an EMBL/GenBank/DDBJ whole genome shotgun (WGS) entry which is preliminary data.</text>
</comment>
<dbReference type="GO" id="GO:0005524">
    <property type="term" value="F:ATP binding"/>
    <property type="evidence" value="ECO:0007669"/>
    <property type="project" value="UniProtKB-KW"/>
</dbReference>
<dbReference type="PANTHER" id="PTHR43335">
    <property type="entry name" value="ABC TRANSPORTER, ATP-BINDING PROTEIN"/>
    <property type="match status" value="1"/>
</dbReference>
<comment type="similarity">
    <text evidence="1">Belongs to the ABC transporter superfamily.</text>
</comment>
<dbReference type="InterPro" id="IPR027417">
    <property type="entry name" value="P-loop_NTPase"/>
</dbReference>
<sequence length="256" mass="26640">MPAIETDGLTKTYGDHTAIDEVTFTVRDGEVFGFLGPNGAGKSTTIGVLLGFVAPSRGTATVLGHDVETAPRAVRGRVGSLPDGDALYDELTGVEHLRLAGDLRGVDVDAAELVDRVGLSTEAAKRSAGTYSTGMRRRLALALALAGDPDLLVLDEPTSGLDPDGVSRLERIVRATADGGATVFFSSHALSHVEAVCDRVGILDGGRLAAVGSFDELRTTADAGAADRSLRALFDAYTSDRNSETARLGVRDGEVT</sequence>
<evidence type="ECO:0000256" key="4">
    <source>
        <dbReference type="ARBA" id="ARBA00022840"/>
    </source>
</evidence>
<keyword evidence="4" id="KW-0067">ATP-binding</keyword>
<dbReference type="InterPro" id="IPR003593">
    <property type="entry name" value="AAA+_ATPase"/>
</dbReference>
<accession>M0NM45</accession>
<keyword evidence="7" id="KW-1185">Reference proteome</keyword>
<name>M0NM45_9EURY</name>
<dbReference type="OrthoDB" id="87732at2157"/>
<proteinExistence type="inferred from homology"/>
<reference evidence="6 7" key="1">
    <citation type="journal article" date="2014" name="PLoS Genet.">
        <title>Phylogenetically driven sequencing of extremely halophilic archaea reveals strategies for static and dynamic osmo-response.</title>
        <authorList>
            <person name="Becker E.A."/>
            <person name="Seitzer P.M."/>
            <person name="Tritt A."/>
            <person name="Larsen D."/>
            <person name="Krusor M."/>
            <person name="Yao A.I."/>
            <person name="Wu D."/>
            <person name="Madern D."/>
            <person name="Eisen J.A."/>
            <person name="Darling A.E."/>
            <person name="Facciotti M.T."/>
        </authorList>
    </citation>
    <scope>NUCLEOTIDE SEQUENCE [LARGE SCALE GENOMIC DNA]</scope>
    <source>
        <strain evidence="6 7">DSM 21995</strain>
    </source>
</reference>
<evidence type="ECO:0000313" key="7">
    <source>
        <dbReference type="Proteomes" id="UP000011650"/>
    </source>
</evidence>
<protein>
    <submittedName>
        <fullName evidence="6">ABC transporter-like protein</fullName>
    </submittedName>
</protein>
<dbReference type="SMART" id="SM00382">
    <property type="entry name" value="AAA"/>
    <property type="match status" value="1"/>
</dbReference>
<dbReference type="Gene3D" id="3.40.50.300">
    <property type="entry name" value="P-loop containing nucleotide triphosphate hydrolases"/>
    <property type="match status" value="1"/>
</dbReference>
<keyword evidence="2" id="KW-0813">Transport</keyword>
<dbReference type="Proteomes" id="UP000011650">
    <property type="component" value="Unassembled WGS sequence"/>
</dbReference>
<evidence type="ECO:0000256" key="2">
    <source>
        <dbReference type="ARBA" id="ARBA00022448"/>
    </source>
</evidence>
<dbReference type="RefSeq" id="WP_008007437.1">
    <property type="nucleotide sequence ID" value="NZ_AOJG01000038.1"/>
</dbReference>
<gene>
    <name evidence="6" type="ORF">C469_13505</name>
</gene>
<evidence type="ECO:0000313" key="6">
    <source>
        <dbReference type="EMBL" id="EMA58229.1"/>
    </source>
</evidence>
<evidence type="ECO:0000259" key="5">
    <source>
        <dbReference type="PROSITE" id="PS50893"/>
    </source>
</evidence>